<comment type="caution">
    <text evidence="4">The sequence shown here is derived from an EMBL/GenBank/DDBJ whole genome shotgun (WGS) entry which is preliminary data.</text>
</comment>
<proteinExistence type="predicted"/>
<accession>A0A422R092</accession>
<evidence type="ECO:0000313" key="5">
    <source>
        <dbReference type="Proteomes" id="UP000238137"/>
    </source>
</evidence>
<feature type="chain" id="PRO_5019268310" description="Outer membrane protein beta-barrel domain-containing protein" evidence="2">
    <location>
        <begin position="37"/>
        <end position="212"/>
    </location>
</feature>
<evidence type="ECO:0000259" key="3">
    <source>
        <dbReference type="Pfam" id="PF13505"/>
    </source>
</evidence>
<dbReference type="InterPro" id="IPR011250">
    <property type="entry name" value="OMP/PagP_B-barrel"/>
</dbReference>
<name>A0A422R092_9RHOB</name>
<dbReference type="AlphaFoldDB" id="A0A422R092"/>
<dbReference type="Pfam" id="PF13505">
    <property type="entry name" value="OMP_b-brl"/>
    <property type="match status" value="1"/>
</dbReference>
<evidence type="ECO:0000256" key="2">
    <source>
        <dbReference type="SAM" id="SignalP"/>
    </source>
</evidence>
<evidence type="ECO:0000256" key="1">
    <source>
        <dbReference type="ARBA" id="ARBA00022729"/>
    </source>
</evidence>
<gene>
    <name evidence="4" type="ORF">A7A09_004375</name>
</gene>
<protein>
    <recommendedName>
        <fullName evidence="3">Outer membrane protein beta-barrel domain-containing protein</fullName>
    </recommendedName>
</protein>
<keyword evidence="1 2" id="KW-0732">Signal</keyword>
<dbReference type="InterPro" id="IPR027385">
    <property type="entry name" value="Beta-barrel_OMP"/>
</dbReference>
<keyword evidence="5" id="KW-1185">Reference proteome</keyword>
<dbReference type="Proteomes" id="UP000238137">
    <property type="component" value="Unassembled WGS sequence"/>
</dbReference>
<dbReference type="EMBL" id="PXNQ02000002">
    <property type="protein sequence ID" value="RNF35646.1"/>
    <property type="molecule type" value="Genomic_DNA"/>
</dbReference>
<feature type="domain" description="Outer membrane protein beta-barrel" evidence="3">
    <location>
        <begin position="25"/>
        <end position="212"/>
    </location>
</feature>
<sequence>MPGIRNMPNALSEPEWNMKRIPIIAAVLLLSSAAFAEDSTVNTSSSAPEATGSGMGRDWKGFYAGVQSGAGKASLTEYDHREDLGDFLGYGVHFGRLVDHGRLLAGVEIDAGLIRRDTDEARHKLLRFKTVFGVDLGRFAPYGVFGSANFIPDGPELSPTAGLVYGLGANLQVTDRLTLGIEHTRHDLGDVGGYPGTDLHAVLTQFRVGFRF</sequence>
<organism evidence="4 5">
    <name type="scientific">Paracoccus methylarcula</name>
    <dbReference type="NCBI Taxonomy" id="72022"/>
    <lineage>
        <taxon>Bacteria</taxon>
        <taxon>Pseudomonadati</taxon>
        <taxon>Pseudomonadota</taxon>
        <taxon>Alphaproteobacteria</taxon>
        <taxon>Rhodobacterales</taxon>
        <taxon>Paracoccaceae</taxon>
        <taxon>Paracoccus</taxon>
    </lineage>
</organism>
<reference evidence="4" key="1">
    <citation type="submission" date="2018-05" db="EMBL/GenBank/DDBJ databases">
        <title>Reclassification of Methylarcula marina and Methylarcula terricola as Paracoccus methylarcula sp.nov., comb.nov. and Paracoccus terricola comb.nov.</title>
        <authorList>
            <person name="Shmareva M.N."/>
            <person name="Doronina N.V."/>
            <person name="Vasilenko O.V."/>
            <person name="Tarlachkov S.V."/>
            <person name="Trotsenko Y.A."/>
        </authorList>
    </citation>
    <scope>NUCLEOTIDE SEQUENCE [LARGE SCALE GENOMIC DNA]</scope>
    <source>
        <strain evidence="4">VKM B-2159</strain>
    </source>
</reference>
<dbReference type="OrthoDB" id="268975at2"/>
<feature type="signal peptide" evidence="2">
    <location>
        <begin position="1"/>
        <end position="36"/>
    </location>
</feature>
<evidence type="ECO:0000313" key="4">
    <source>
        <dbReference type="EMBL" id="RNF35646.1"/>
    </source>
</evidence>
<dbReference type="SUPFAM" id="SSF56925">
    <property type="entry name" value="OMPA-like"/>
    <property type="match status" value="1"/>
</dbReference>